<keyword evidence="2" id="KW-0472">Membrane</keyword>
<gene>
    <name evidence="3" type="ORF">RNC47_21040</name>
</gene>
<dbReference type="EMBL" id="JAVREM010000029">
    <property type="protein sequence ID" value="MDT0320820.1"/>
    <property type="molecule type" value="Genomic_DNA"/>
</dbReference>
<comment type="caution">
    <text evidence="3">The sequence shown here is derived from an EMBL/GenBank/DDBJ whole genome shotgun (WGS) entry which is preliminary data.</text>
</comment>
<feature type="transmembrane region" description="Helical" evidence="2">
    <location>
        <begin position="39"/>
        <end position="56"/>
    </location>
</feature>
<keyword evidence="2" id="KW-0812">Transmembrane</keyword>
<name>A0ABU2LT99_9ACTN</name>
<sequence>MADKYHHGNSPAAWTAVLIIFIGTVVGSAYTIMAQPLGVVAGGVIIALGGIAGLVLKGMGFGQQQVPASAAHVAKAKVRAGSAQPAGVTAGAAGTDPEPEQATVGG</sequence>
<reference evidence="4" key="1">
    <citation type="submission" date="2023-07" db="EMBL/GenBank/DDBJ databases">
        <title>30 novel species of actinomycetes from the DSMZ collection.</title>
        <authorList>
            <person name="Nouioui I."/>
        </authorList>
    </citation>
    <scope>NUCLEOTIDE SEQUENCE [LARGE SCALE GENOMIC DNA]</scope>
    <source>
        <strain evidence="4">DSM 44918</strain>
    </source>
</reference>
<feature type="region of interest" description="Disordered" evidence="1">
    <location>
        <begin position="83"/>
        <end position="106"/>
    </location>
</feature>
<feature type="transmembrane region" description="Helical" evidence="2">
    <location>
        <begin position="12"/>
        <end position="33"/>
    </location>
</feature>
<accession>A0ABU2LT99</accession>
<evidence type="ECO:0000256" key="1">
    <source>
        <dbReference type="SAM" id="MobiDB-lite"/>
    </source>
</evidence>
<dbReference type="RefSeq" id="WP_311601001.1">
    <property type="nucleotide sequence ID" value="NZ_JAVREM010000029.1"/>
</dbReference>
<dbReference type="Proteomes" id="UP001183420">
    <property type="component" value="Unassembled WGS sequence"/>
</dbReference>
<dbReference type="Pfam" id="PF20447">
    <property type="entry name" value="DUF6704"/>
    <property type="match status" value="1"/>
</dbReference>
<organism evidence="3 4">
    <name type="scientific">Streptomyces millisiae</name>
    <dbReference type="NCBI Taxonomy" id="3075542"/>
    <lineage>
        <taxon>Bacteria</taxon>
        <taxon>Bacillati</taxon>
        <taxon>Actinomycetota</taxon>
        <taxon>Actinomycetes</taxon>
        <taxon>Kitasatosporales</taxon>
        <taxon>Streptomycetaceae</taxon>
        <taxon>Streptomyces</taxon>
    </lineage>
</organism>
<evidence type="ECO:0000313" key="3">
    <source>
        <dbReference type="EMBL" id="MDT0320820.1"/>
    </source>
</evidence>
<keyword evidence="4" id="KW-1185">Reference proteome</keyword>
<evidence type="ECO:0000313" key="4">
    <source>
        <dbReference type="Proteomes" id="UP001183420"/>
    </source>
</evidence>
<keyword evidence="2" id="KW-1133">Transmembrane helix</keyword>
<protein>
    <submittedName>
        <fullName evidence="3">HGxxPAAW family protein</fullName>
    </submittedName>
</protein>
<evidence type="ECO:0000256" key="2">
    <source>
        <dbReference type="SAM" id="Phobius"/>
    </source>
</evidence>
<dbReference type="InterPro" id="IPR046550">
    <property type="entry name" value="DUF6704"/>
</dbReference>
<proteinExistence type="predicted"/>
<dbReference type="NCBIfam" id="NF041681">
    <property type="entry name" value="HGxxPAAW"/>
    <property type="match status" value="1"/>
</dbReference>